<organism evidence="1 2">
    <name type="scientific">Desulfuromonas acetoxidans (strain DSM 684 / 11070)</name>
    <dbReference type="NCBI Taxonomy" id="281689"/>
    <lineage>
        <taxon>Bacteria</taxon>
        <taxon>Pseudomonadati</taxon>
        <taxon>Thermodesulfobacteriota</taxon>
        <taxon>Desulfuromonadia</taxon>
        <taxon>Desulfuromonadales</taxon>
        <taxon>Desulfuromonadaceae</taxon>
        <taxon>Desulfuromonas</taxon>
    </lineage>
</organism>
<dbReference type="SUPFAM" id="SSF53448">
    <property type="entry name" value="Nucleotide-diphospho-sugar transferases"/>
    <property type="match status" value="1"/>
</dbReference>
<dbReference type="EMBL" id="AAEW02000003">
    <property type="protein sequence ID" value="EAT16886.1"/>
    <property type="molecule type" value="Genomic_DNA"/>
</dbReference>
<comment type="caution">
    <text evidence="1">The sequence shown here is derived from an EMBL/GenBank/DDBJ whole genome shotgun (WGS) entry which is preliminary data.</text>
</comment>
<dbReference type="OrthoDB" id="9798250at2"/>
<reference evidence="1" key="2">
    <citation type="submission" date="2006-05" db="EMBL/GenBank/DDBJ databases">
        <title>Sequencing of the draft genome and assembly of Desulfuromonas acetoxidans DSM 684.</title>
        <authorList>
            <consortium name="US DOE Joint Genome Institute (JGI-PGF)"/>
            <person name="Copeland A."/>
            <person name="Lucas S."/>
            <person name="Lapidus A."/>
            <person name="Barry K."/>
            <person name="Detter J.C."/>
            <person name="Glavina del Rio T."/>
            <person name="Hammon N."/>
            <person name="Israni S."/>
            <person name="Dalin E."/>
            <person name="Tice H."/>
            <person name="Bruce D."/>
            <person name="Pitluck S."/>
            <person name="Richardson P."/>
        </authorList>
    </citation>
    <scope>NUCLEOTIDE SEQUENCE [LARGE SCALE GENOMIC DNA]</scope>
    <source>
        <strain evidence="1">DSM 684</strain>
    </source>
</reference>
<dbReference type="PANTHER" id="PTHR36529:SF1">
    <property type="entry name" value="GLYCOSYLTRANSFERASE"/>
    <property type="match status" value="1"/>
</dbReference>
<protein>
    <recommendedName>
        <fullName evidence="3">MobA-like NTP transferase domain-containing protein</fullName>
    </recommendedName>
</protein>
<dbReference type="InterPro" id="IPR018641">
    <property type="entry name" value="Trfase_1_rSAM/seldom-assoc"/>
</dbReference>
<dbReference type="Pfam" id="PF09837">
    <property type="entry name" value="DUF2064"/>
    <property type="match status" value="1"/>
</dbReference>
<evidence type="ECO:0000313" key="2">
    <source>
        <dbReference type="Proteomes" id="UP000005695"/>
    </source>
</evidence>
<accession>Q1K2J5</accession>
<evidence type="ECO:0008006" key="3">
    <source>
        <dbReference type="Google" id="ProtNLM"/>
    </source>
</evidence>
<sequence length="239" mass="27047">MPAQQMNIAKRQALLLFIQGEGKGKSFGFGRRMDQSIHQAMIYRTYDLLQRIHHTDIVVVQDGEAPLLADAIYLPQRGTNLNECFCTALQDTFALGYERVVAVGGDIPTLDSNDLYQALYSNEVVLGPSCDGGFYLAGLGKEDVRFFNNLPWRQSHLFSHLIERLADSRRCCEQLPRRRDIDHATDGRKNASLLMKLVHVWLNIYPSIHSRSTARGQFLTDRIPEPRYSALPPPVFSLA</sequence>
<name>Q1K2J5_DESA6</name>
<dbReference type="Proteomes" id="UP000005695">
    <property type="component" value="Unassembled WGS sequence"/>
</dbReference>
<proteinExistence type="predicted"/>
<dbReference type="PANTHER" id="PTHR36529">
    <property type="entry name" value="SLL1095 PROTEIN"/>
    <property type="match status" value="1"/>
</dbReference>
<evidence type="ECO:0000313" key="1">
    <source>
        <dbReference type="EMBL" id="EAT16886.1"/>
    </source>
</evidence>
<dbReference type="RefSeq" id="WP_005998378.1">
    <property type="nucleotide sequence ID" value="NZ_AAEW02000003.1"/>
</dbReference>
<dbReference type="AlphaFoldDB" id="Q1K2J5"/>
<keyword evidence="2" id="KW-1185">Reference proteome</keyword>
<reference evidence="1" key="1">
    <citation type="submission" date="2006-05" db="EMBL/GenBank/DDBJ databases">
        <title>Annotation of the draft genome assembly of Desulfuromonas acetoxidans DSM 684.</title>
        <authorList>
            <consortium name="US DOE Joint Genome Institute (JGI-ORNL)"/>
            <person name="Larimer F."/>
            <person name="Land M."/>
            <person name="Hauser L."/>
        </authorList>
    </citation>
    <scope>NUCLEOTIDE SEQUENCE [LARGE SCALE GENOMIC DNA]</scope>
    <source>
        <strain evidence="1">DSM 684</strain>
    </source>
</reference>
<dbReference type="Gene3D" id="3.90.550.10">
    <property type="entry name" value="Spore Coat Polysaccharide Biosynthesis Protein SpsA, Chain A"/>
    <property type="match status" value="1"/>
</dbReference>
<gene>
    <name evidence="1" type="ORF">Dace_2138</name>
</gene>
<dbReference type="InterPro" id="IPR029044">
    <property type="entry name" value="Nucleotide-diphossugar_trans"/>
</dbReference>